<dbReference type="NCBIfam" id="NF007141">
    <property type="entry name" value="PRK09585.1-5"/>
    <property type="match status" value="1"/>
</dbReference>
<keyword evidence="1 2" id="KW-0119">Carbohydrate metabolism</keyword>
<dbReference type="PROSITE" id="PS51186">
    <property type="entry name" value="GNAT"/>
    <property type="match status" value="1"/>
</dbReference>
<dbReference type="InterPro" id="IPR005338">
    <property type="entry name" value="Anhydro_N_Ac-Mur_kinase"/>
</dbReference>
<dbReference type="Pfam" id="PF13302">
    <property type="entry name" value="Acetyltransf_3"/>
    <property type="match status" value="1"/>
</dbReference>
<dbReference type="SUPFAM" id="SSF55729">
    <property type="entry name" value="Acyl-CoA N-acyltransferases (Nat)"/>
    <property type="match status" value="1"/>
</dbReference>
<evidence type="ECO:0000313" key="4">
    <source>
        <dbReference type="EMBL" id="MUO41908.1"/>
    </source>
</evidence>
<dbReference type="Pfam" id="PF03702">
    <property type="entry name" value="AnmK"/>
    <property type="match status" value="1"/>
</dbReference>
<comment type="function">
    <text evidence="2">Catalyzes the specific phosphorylation of 1,6-anhydro-N-acetylmuramic acid (anhMurNAc) with the simultaneous cleavage of the 1,6-anhydro ring, generating MurNAc-6-P. Is required for the utilization of anhMurNAc either imported from the medium or derived from its own cell wall murein, and thus plays a role in cell wall recycling.</text>
</comment>
<feature type="binding site" evidence="2">
    <location>
        <begin position="13"/>
        <end position="20"/>
    </location>
    <ligand>
        <name>ATP</name>
        <dbReference type="ChEBI" id="CHEBI:30616"/>
    </ligand>
</feature>
<evidence type="ECO:0000313" key="5">
    <source>
        <dbReference type="EMBL" id="MUP09216.1"/>
    </source>
</evidence>
<dbReference type="GO" id="GO:0016301">
    <property type="term" value="F:kinase activity"/>
    <property type="evidence" value="ECO:0007669"/>
    <property type="project" value="UniProtKB-KW"/>
</dbReference>
<keyword evidence="6" id="KW-1185">Reference proteome</keyword>
<keyword evidence="2" id="KW-0547">Nucleotide-binding</keyword>
<comment type="catalytic activity">
    <reaction evidence="2">
        <text>1,6-anhydro-N-acetyl-beta-muramate + ATP + H2O = N-acetyl-D-muramate 6-phosphate + ADP + H(+)</text>
        <dbReference type="Rhea" id="RHEA:24952"/>
        <dbReference type="ChEBI" id="CHEBI:15377"/>
        <dbReference type="ChEBI" id="CHEBI:15378"/>
        <dbReference type="ChEBI" id="CHEBI:30616"/>
        <dbReference type="ChEBI" id="CHEBI:58690"/>
        <dbReference type="ChEBI" id="CHEBI:58722"/>
        <dbReference type="ChEBI" id="CHEBI:456216"/>
        <dbReference type="EC" id="2.7.1.170"/>
    </reaction>
</comment>
<protein>
    <recommendedName>
        <fullName evidence="2">Anhydro-N-acetylmuramic acid kinase</fullName>
        <ecNumber evidence="2">2.7.1.170</ecNumber>
    </recommendedName>
    <alternativeName>
        <fullName evidence="2">AnhMurNAc kinase</fullName>
    </alternativeName>
</protein>
<dbReference type="GO" id="GO:0097175">
    <property type="term" value="P:1,6-anhydro-N-acetyl-beta-muramic acid catabolic process"/>
    <property type="evidence" value="ECO:0007669"/>
    <property type="project" value="UniProtKB-UniRule"/>
</dbReference>
<comment type="pathway">
    <text evidence="2">Cell wall biogenesis; peptidoglycan recycling.</text>
</comment>
<dbReference type="Gene3D" id="3.30.420.40">
    <property type="match status" value="2"/>
</dbReference>
<organism evidence="5 7">
    <name type="scientific">Agrobacterium vitis</name>
    <name type="common">Rhizobium vitis</name>
    <dbReference type="NCBI Taxonomy" id="373"/>
    <lineage>
        <taxon>Bacteria</taxon>
        <taxon>Pseudomonadati</taxon>
        <taxon>Pseudomonadota</taxon>
        <taxon>Alphaproteobacteria</taxon>
        <taxon>Hyphomicrobiales</taxon>
        <taxon>Rhizobiaceae</taxon>
        <taxon>Rhizobium/Agrobacterium group</taxon>
        <taxon>Agrobacterium</taxon>
    </lineage>
</organism>
<dbReference type="EMBL" id="MBFA02000003">
    <property type="protein sequence ID" value="MUP09216.1"/>
    <property type="molecule type" value="Genomic_DNA"/>
</dbReference>
<comment type="similarity">
    <text evidence="2">Belongs to the anhydro-N-acetylmuramic acid kinase family.</text>
</comment>
<accession>A0ABD6H4L9</accession>
<evidence type="ECO:0000256" key="1">
    <source>
        <dbReference type="ARBA" id="ARBA00023277"/>
    </source>
</evidence>
<dbReference type="EC" id="2.7.1.170" evidence="2"/>
<dbReference type="InterPro" id="IPR043129">
    <property type="entry name" value="ATPase_NBD"/>
</dbReference>
<dbReference type="HAMAP" id="MF_01270">
    <property type="entry name" value="AnhMurNAc_kinase"/>
    <property type="match status" value="1"/>
</dbReference>
<dbReference type="SUPFAM" id="SSF53067">
    <property type="entry name" value="Actin-like ATPase domain"/>
    <property type="match status" value="1"/>
</dbReference>
<keyword evidence="2 5" id="KW-0418">Kinase</keyword>
<evidence type="ECO:0000259" key="3">
    <source>
        <dbReference type="PROSITE" id="PS51186"/>
    </source>
</evidence>
<dbReference type="InterPro" id="IPR000182">
    <property type="entry name" value="GNAT_dom"/>
</dbReference>
<reference evidence="6 7" key="1">
    <citation type="submission" date="2019-11" db="EMBL/GenBank/DDBJ databases">
        <title>Whole-genome sequencing of Allorhizobium vitis.</title>
        <authorList>
            <person name="Gan H.M."/>
            <person name="Savka M.A."/>
        </authorList>
    </citation>
    <scope>NUCLEOTIDE SEQUENCE [LARGE SCALE GENOMIC DNA]</scope>
    <source>
        <strain evidence="5 7">RF2/1</strain>
        <strain evidence="4 6">T1/7</strain>
    </source>
</reference>
<comment type="caution">
    <text evidence="5">The sequence shown here is derived from an EMBL/GenBank/DDBJ whole genome shotgun (WGS) entry which is preliminary data.</text>
</comment>
<feature type="domain" description="N-acetyltransferase" evidence="3">
    <location>
        <begin position="380"/>
        <end position="539"/>
    </location>
</feature>
<dbReference type="GO" id="GO:0005524">
    <property type="term" value="F:ATP binding"/>
    <property type="evidence" value="ECO:0007669"/>
    <property type="project" value="UniProtKB-UniRule"/>
</dbReference>
<evidence type="ECO:0000313" key="7">
    <source>
        <dbReference type="Proteomes" id="UP000179536"/>
    </source>
</evidence>
<name>A0ABD6H4L9_AGRVI</name>
<dbReference type="Gene3D" id="3.40.630.30">
    <property type="match status" value="1"/>
</dbReference>
<evidence type="ECO:0000256" key="2">
    <source>
        <dbReference type="HAMAP-Rule" id="MF_01270"/>
    </source>
</evidence>
<dbReference type="Proteomes" id="UP000179454">
    <property type="component" value="Unassembled WGS sequence"/>
</dbReference>
<keyword evidence="2 5" id="KW-0808">Transferase</keyword>
<dbReference type="AlphaFoldDB" id="A0ABD6H4L9"/>
<keyword evidence="2" id="KW-0067">ATP-binding</keyword>
<dbReference type="PANTHER" id="PTHR30605">
    <property type="entry name" value="ANHYDRO-N-ACETYLMURAMIC ACID KINASE"/>
    <property type="match status" value="1"/>
</dbReference>
<dbReference type="InterPro" id="IPR016181">
    <property type="entry name" value="Acyl_CoA_acyltransferase"/>
</dbReference>
<dbReference type="Proteomes" id="UP000179536">
    <property type="component" value="Unassembled WGS sequence"/>
</dbReference>
<evidence type="ECO:0000313" key="6">
    <source>
        <dbReference type="Proteomes" id="UP000179454"/>
    </source>
</evidence>
<dbReference type="GO" id="GO:0009254">
    <property type="term" value="P:peptidoglycan turnover"/>
    <property type="evidence" value="ECO:0007669"/>
    <property type="project" value="UniProtKB-UniRule"/>
</dbReference>
<dbReference type="GO" id="GO:0016773">
    <property type="term" value="F:phosphotransferase activity, alcohol group as acceptor"/>
    <property type="evidence" value="ECO:0007669"/>
    <property type="project" value="UniProtKB-UniRule"/>
</dbReference>
<proteinExistence type="inferred from homology"/>
<sequence length="539" mass="57963">MTKTLQAIGLMSGTSMDGIDVALVTTDGETVVERGPFLAVTYDDAFRQRLKQGLEEAKAITDRRQRPESLAALERELTLRHAEAVKSFLAANGLRARDIDVIGFHGQTVLHRPDQALTVQLGDGALLARETGIDVVYDMRASDMVHGGQGAPLVPAYHAALAGGLGAERLPACFVNIGGISNLTYIGADGEIAAFDSGPGNTLIDQWVETHTGLAFDAGGGIAAKGRVVKALADRYLSHGFFTSNLRRSLDRNDFTPPKPGDISLEDGARTLAHVAAASIFASARHLPQKPKTYVICGGGRLNAVIMADLSDMATREGAVIVNADDLALDGDAMEAEAWAYLAVRSLKGLPLTFPGTTGVRQVVSGGVHQMPLVCETERLLLTPWRAGDETLLSDLHSTPETSRFVSTGEPWSLSYAAERIGGWMDDYEAGGIGKLKLIARDDGRFIGRAGFSWSKESGQYELGYSICQSEWGKGFATEIADGLKHWFFEQGIGTAFIAFAHIDNAASLAVLRKIGLTETEQREYKGRPFQFFECLATE</sequence>
<gene>
    <name evidence="2" type="primary">anmK</name>
    <name evidence="5" type="ORF">BBK91_004990</name>
    <name evidence="4" type="ORF">BBL17_008910</name>
</gene>
<comment type="pathway">
    <text evidence="2">Amino-sugar metabolism; 1,6-anhydro-N-acetylmuramate degradation.</text>
</comment>
<dbReference type="EMBL" id="MBFE02000005">
    <property type="protein sequence ID" value="MUO41908.1"/>
    <property type="molecule type" value="Genomic_DNA"/>
</dbReference>
<dbReference type="PANTHER" id="PTHR30605:SF0">
    <property type="entry name" value="ANHYDRO-N-ACETYLMURAMIC ACID KINASE"/>
    <property type="match status" value="1"/>
</dbReference>